<dbReference type="Pfam" id="PF11256">
    <property type="entry name" value="SAV0927-like"/>
    <property type="match status" value="1"/>
</dbReference>
<dbReference type="EMBL" id="QXJM01000027">
    <property type="protein sequence ID" value="RIE04333.1"/>
    <property type="molecule type" value="Genomic_DNA"/>
</dbReference>
<dbReference type="OrthoDB" id="2353476at2"/>
<dbReference type="AlphaFoldDB" id="A0A398CP41"/>
<name>A0A398CP41_9BACL</name>
<reference evidence="1 2" key="1">
    <citation type="submission" date="2018-09" db="EMBL/GenBank/DDBJ databases">
        <title>Cohnella cavernae sp. nov., isolated from a karst cave.</title>
        <authorList>
            <person name="Zhu H."/>
        </authorList>
    </citation>
    <scope>NUCLEOTIDE SEQUENCE [LARGE SCALE GENOMIC DNA]</scope>
    <source>
        <strain evidence="1 2">K2E09-144</strain>
    </source>
</reference>
<dbReference type="Proteomes" id="UP000266340">
    <property type="component" value="Unassembled WGS sequence"/>
</dbReference>
<evidence type="ECO:0000313" key="2">
    <source>
        <dbReference type="Proteomes" id="UP000266340"/>
    </source>
</evidence>
<sequence length="96" mass="10893">MFESLYDVLEASNVNFVGCVSDESRFDFAIVYTSHFFGKPLVVCMQTGRSAPLCADDLRDTDILRSRFQVSDSQALEELGTLLRSRLPSLEMQDQY</sequence>
<evidence type="ECO:0000313" key="1">
    <source>
        <dbReference type="EMBL" id="RIE04333.1"/>
    </source>
</evidence>
<dbReference type="InterPro" id="IPR021415">
    <property type="entry name" value="SAV0927-like"/>
</dbReference>
<proteinExistence type="predicted"/>
<organism evidence="1 2">
    <name type="scientific">Cohnella faecalis</name>
    <dbReference type="NCBI Taxonomy" id="2315694"/>
    <lineage>
        <taxon>Bacteria</taxon>
        <taxon>Bacillati</taxon>
        <taxon>Bacillota</taxon>
        <taxon>Bacilli</taxon>
        <taxon>Bacillales</taxon>
        <taxon>Paenibacillaceae</taxon>
        <taxon>Cohnella</taxon>
    </lineage>
</organism>
<keyword evidence="2" id="KW-1185">Reference proteome</keyword>
<accession>A0A398CP41</accession>
<comment type="caution">
    <text evidence="1">The sequence shown here is derived from an EMBL/GenBank/DDBJ whole genome shotgun (WGS) entry which is preliminary data.</text>
</comment>
<dbReference type="RefSeq" id="WP_119148374.1">
    <property type="nucleotide sequence ID" value="NZ_JBHSOV010000042.1"/>
</dbReference>
<gene>
    <name evidence="1" type="ORF">D3H35_06960</name>
</gene>
<protein>
    <submittedName>
        <fullName evidence="1">DUF3055 domain-containing protein</fullName>
    </submittedName>
</protein>